<dbReference type="PANTHER" id="PTHR45138">
    <property type="entry name" value="REGULATORY COMPONENTS OF SENSORY TRANSDUCTION SYSTEM"/>
    <property type="match status" value="1"/>
</dbReference>
<dbReference type="InterPro" id="IPR000160">
    <property type="entry name" value="GGDEF_dom"/>
</dbReference>
<dbReference type="SUPFAM" id="SSF55073">
    <property type="entry name" value="Nucleotide cyclase"/>
    <property type="match status" value="1"/>
</dbReference>
<protein>
    <recommendedName>
        <fullName evidence="1">diguanylate cyclase</fullName>
        <ecNumber evidence="1">2.7.7.65</ecNumber>
    </recommendedName>
</protein>
<dbReference type="NCBIfam" id="TIGR00254">
    <property type="entry name" value="GGDEF"/>
    <property type="match status" value="1"/>
</dbReference>
<dbReference type="PANTHER" id="PTHR45138:SF9">
    <property type="entry name" value="DIGUANYLATE CYCLASE DGCM-RELATED"/>
    <property type="match status" value="1"/>
</dbReference>
<evidence type="ECO:0000259" key="3">
    <source>
        <dbReference type="PROSITE" id="PS50887"/>
    </source>
</evidence>
<dbReference type="CDD" id="cd01949">
    <property type="entry name" value="GGDEF"/>
    <property type="match status" value="1"/>
</dbReference>
<dbReference type="KEGG" id="asha:G8E00_00800"/>
<evidence type="ECO:0000313" key="4">
    <source>
        <dbReference type="EMBL" id="QIO04598.1"/>
    </source>
</evidence>
<dbReference type="InterPro" id="IPR050469">
    <property type="entry name" value="Diguanylate_Cyclase"/>
</dbReference>
<organism evidence="4 5">
    <name type="scientific">Acinetobacter shaoyimingii</name>
    <dbReference type="NCBI Taxonomy" id="2715164"/>
    <lineage>
        <taxon>Bacteria</taxon>
        <taxon>Pseudomonadati</taxon>
        <taxon>Pseudomonadota</taxon>
        <taxon>Gammaproteobacteria</taxon>
        <taxon>Moraxellales</taxon>
        <taxon>Moraxellaceae</taxon>
        <taxon>Acinetobacter</taxon>
    </lineage>
</organism>
<dbReference type="InterPro" id="IPR043128">
    <property type="entry name" value="Rev_trsase/Diguanyl_cyclase"/>
</dbReference>
<dbReference type="GO" id="GO:0052621">
    <property type="term" value="F:diguanylate cyclase activity"/>
    <property type="evidence" value="ECO:0007669"/>
    <property type="project" value="UniProtKB-EC"/>
</dbReference>
<dbReference type="AlphaFoldDB" id="A0A6G8RS34"/>
<dbReference type="Proteomes" id="UP000502297">
    <property type="component" value="Chromosome"/>
</dbReference>
<dbReference type="PROSITE" id="PS50887">
    <property type="entry name" value="GGDEF"/>
    <property type="match status" value="1"/>
</dbReference>
<dbReference type="Gene3D" id="3.30.70.270">
    <property type="match status" value="1"/>
</dbReference>
<keyword evidence="5" id="KW-1185">Reference proteome</keyword>
<evidence type="ECO:0000313" key="5">
    <source>
        <dbReference type="Proteomes" id="UP000502297"/>
    </source>
</evidence>
<dbReference type="GO" id="GO:0043709">
    <property type="term" value="P:cell adhesion involved in single-species biofilm formation"/>
    <property type="evidence" value="ECO:0007669"/>
    <property type="project" value="TreeGrafter"/>
</dbReference>
<dbReference type="EC" id="2.7.7.65" evidence="1"/>
<name>A0A6G8RS34_9GAMM</name>
<dbReference type="GO" id="GO:0005886">
    <property type="term" value="C:plasma membrane"/>
    <property type="evidence" value="ECO:0007669"/>
    <property type="project" value="TreeGrafter"/>
</dbReference>
<dbReference type="GO" id="GO:1902201">
    <property type="term" value="P:negative regulation of bacterial-type flagellum-dependent cell motility"/>
    <property type="evidence" value="ECO:0007669"/>
    <property type="project" value="TreeGrafter"/>
</dbReference>
<dbReference type="EMBL" id="CP049801">
    <property type="protein sequence ID" value="QIO04598.1"/>
    <property type="molecule type" value="Genomic_DNA"/>
</dbReference>
<feature type="domain" description="GGDEF" evidence="3">
    <location>
        <begin position="66"/>
        <end position="198"/>
    </location>
</feature>
<evidence type="ECO:0000256" key="1">
    <source>
        <dbReference type="ARBA" id="ARBA00012528"/>
    </source>
</evidence>
<dbReference type="SMART" id="SM00267">
    <property type="entry name" value="GGDEF"/>
    <property type="match status" value="1"/>
</dbReference>
<accession>A0A6G8RS34</accession>
<gene>
    <name evidence="4" type="ORF">G8E00_00800</name>
</gene>
<comment type="catalytic activity">
    <reaction evidence="2">
        <text>2 GTP = 3',3'-c-di-GMP + 2 diphosphate</text>
        <dbReference type="Rhea" id="RHEA:24898"/>
        <dbReference type="ChEBI" id="CHEBI:33019"/>
        <dbReference type="ChEBI" id="CHEBI:37565"/>
        <dbReference type="ChEBI" id="CHEBI:58805"/>
        <dbReference type="EC" id="2.7.7.65"/>
    </reaction>
</comment>
<dbReference type="Pfam" id="PF00990">
    <property type="entry name" value="GGDEF"/>
    <property type="match status" value="1"/>
</dbReference>
<dbReference type="InterPro" id="IPR029787">
    <property type="entry name" value="Nucleotide_cyclase"/>
</dbReference>
<evidence type="ECO:0000256" key="2">
    <source>
        <dbReference type="ARBA" id="ARBA00034247"/>
    </source>
</evidence>
<sequence>MRTKIYSERKRKIYSFFKDIIHHSFLSPFLFKKPKADLLEMDPLTGLYNQFAINRYLKELTPNMSCHYAIVLLNLDNYVEVQSKYGIKAAQKSLIKTASILTKNIRDTDLVGRFGEHEFILILYNIDLEHANQVAKRCLDLIQNDIVHFNVKSIPLQASGGVSVSAQDLVSDKVLQQADQALFLAKSSGYNQLRDQTAIFT</sequence>
<proteinExistence type="predicted"/>
<reference evidence="4 5" key="1">
    <citation type="submission" date="2020-03" db="EMBL/GenBank/DDBJ databases">
        <authorList>
            <person name="Zhu W."/>
        </authorList>
    </citation>
    <scope>NUCLEOTIDE SEQUENCE [LARGE SCALE GENOMIC DNA]</scope>
    <source>
        <strain evidence="4 5">323-1</strain>
    </source>
</reference>
<dbReference type="RefSeq" id="WP_166221346.1">
    <property type="nucleotide sequence ID" value="NZ_CP049801.1"/>
</dbReference>